<dbReference type="RefSeq" id="YP_009274035.1">
    <property type="nucleotide sequence ID" value="NC_030912.1"/>
</dbReference>
<reference evidence="2" key="1">
    <citation type="submission" date="2016-03" db="EMBL/GenBank/DDBJ databases">
        <authorList>
            <person name="Ploux O."/>
        </authorList>
    </citation>
    <scope>NUCLEOTIDE SEQUENCE [LARGE SCALE GENOMIC DNA]</scope>
</reference>
<evidence type="ECO:0000313" key="1">
    <source>
        <dbReference type="EMBL" id="ANA87601.1"/>
    </source>
</evidence>
<keyword evidence="2" id="KW-1185">Reference proteome</keyword>
<dbReference type="KEGG" id="vg:28801474"/>
<name>A0A160DHR1_9CAUD</name>
<protein>
    <submittedName>
        <fullName evidence="1">Uncharacterized protein</fullName>
    </submittedName>
</protein>
<gene>
    <name evidence="1" type="primary">23</name>
    <name evidence="1" type="ORF">MCGONAGALL_23</name>
</gene>
<sequence length="68" mass="7490">MSKKSRARAVSLSTGLVRSCRGCGQLVALGWEHPRGRTLRTWSVPEPDGPMFLTTDESVILEPHVCQP</sequence>
<evidence type="ECO:0000313" key="2">
    <source>
        <dbReference type="Proteomes" id="UP000202089"/>
    </source>
</evidence>
<dbReference type="GeneID" id="28801474"/>
<accession>A0A160DHR1</accession>
<proteinExistence type="predicted"/>
<dbReference type="EMBL" id="KU998255">
    <property type="protein sequence ID" value="ANA87601.1"/>
    <property type="molecule type" value="Genomic_DNA"/>
</dbReference>
<dbReference type="Proteomes" id="UP000202089">
    <property type="component" value="Segment"/>
</dbReference>
<organism evidence="1 2">
    <name type="scientific">Gordonia phage McGonagall</name>
    <dbReference type="NCBI Taxonomy" id="1838072"/>
    <lineage>
        <taxon>Viruses</taxon>
        <taxon>Duplodnaviria</taxon>
        <taxon>Heunggongvirae</taxon>
        <taxon>Uroviricota</taxon>
        <taxon>Caudoviricetes</taxon>
        <taxon>Mcgonagallvirus</taxon>
        <taxon>Mcgonagallvirus macgonagall</taxon>
    </lineage>
</organism>